<dbReference type="PANTHER" id="PTHR19375">
    <property type="entry name" value="HEAT SHOCK PROTEIN 70KDA"/>
    <property type="match status" value="1"/>
</dbReference>
<reference evidence="7" key="1">
    <citation type="journal article" date="2023" name="Commun. Biol.">
        <title>Genome analysis of Parmales, the sister group of diatoms, reveals the evolutionary specialization of diatoms from phago-mixotrophs to photoautotrophs.</title>
        <authorList>
            <person name="Ban H."/>
            <person name="Sato S."/>
            <person name="Yoshikawa S."/>
            <person name="Yamada K."/>
            <person name="Nakamura Y."/>
            <person name="Ichinomiya M."/>
            <person name="Sato N."/>
            <person name="Blanc-Mathieu R."/>
            <person name="Endo H."/>
            <person name="Kuwata A."/>
            <person name="Ogata H."/>
        </authorList>
    </citation>
    <scope>NUCLEOTIDE SEQUENCE [LARGE SCALE GENOMIC DNA]</scope>
    <source>
        <strain evidence="7">NIES 3701</strain>
    </source>
</reference>
<name>A0A9W7ALW8_9STRA</name>
<dbReference type="InterPro" id="IPR043129">
    <property type="entry name" value="ATPase_NBD"/>
</dbReference>
<gene>
    <name evidence="6" type="ORF">TrST_g2236</name>
</gene>
<keyword evidence="2 3" id="KW-0067">ATP-binding</keyword>
<keyword evidence="1 3" id="KW-0547">Nucleotide-binding</keyword>
<dbReference type="SUPFAM" id="SSF53067">
    <property type="entry name" value="Actin-like ATPase domain"/>
    <property type="match status" value="1"/>
</dbReference>
<evidence type="ECO:0000256" key="2">
    <source>
        <dbReference type="ARBA" id="ARBA00022840"/>
    </source>
</evidence>
<keyword evidence="7" id="KW-1185">Reference proteome</keyword>
<sequence>MHTMQHLIPIPSSSSSSSATEDSAPPILGVDFGTSSTTVTLFTPPSSYTPLKLNHAVNGCRNPCRNPSSKNSTRNPFSLPSTITFLDSPAEASENGYLGPWTFRYTLLSTPSGPQKLLDPNGPNLQHYTIGLPPPLSTLSNLKNTLTHSSTSPHLLESSKGQIIKLYLTSLLSSLTSTPPLLLLTRPSHWNLKTSYIFSSIFPKNFGVLTEPLASSIAYNCVQSTLIVDVGAGTSDVCLVVFREGEGKVVVSEGMGWGGNDVDGVLGEVFGGGGWKSFKEELCGGNGWNDGTGEEKIEPVERVDVGGRIVELEEFREVVRDKILPRITEFVDEASRGYDFEDVILVGGSCHLPGLKEWFKGKRVHDDINPFTSCSIGACIKGSVVFGGREGESVRREWGDVVGCDVGIGEGDDWVKIIERDSICPTRGSLWFTVPPRQNGVTIILSEKVNNKLERLGEFNFLLAKVEDDGERRVEVFVDCKEGGVFVEIFDEWDWEHRVKFGRTNPGDEEGAKKSGREMVLMVLVIFLAAAWLAARIAFNVVIVQDTTSESDSEQQPVEEVAIEHEHEEF</sequence>
<evidence type="ECO:0000256" key="4">
    <source>
        <dbReference type="SAM" id="MobiDB-lite"/>
    </source>
</evidence>
<protein>
    <submittedName>
        <fullName evidence="6">Uncharacterized protein</fullName>
    </submittedName>
</protein>
<feature type="transmembrane region" description="Helical" evidence="5">
    <location>
        <begin position="519"/>
        <end position="539"/>
    </location>
</feature>
<dbReference type="EMBL" id="BRXY01000155">
    <property type="protein sequence ID" value="GMH72285.1"/>
    <property type="molecule type" value="Genomic_DNA"/>
</dbReference>
<accession>A0A9W7ALW8</accession>
<evidence type="ECO:0000313" key="6">
    <source>
        <dbReference type="EMBL" id="GMH72285.1"/>
    </source>
</evidence>
<dbReference type="InterPro" id="IPR013126">
    <property type="entry name" value="Hsp_70_fam"/>
</dbReference>
<comment type="caution">
    <text evidence="6">The sequence shown here is derived from an EMBL/GenBank/DDBJ whole genome shotgun (WGS) entry which is preliminary data.</text>
</comment>
<dbReference type="Gene3D" id="3.30.420.40">
    <property type="match status" value="1"/>
</dbReference>
<evidence type="ECO:0000256" key="5">
    <source>
        <dbReference type="SAM" id="Phobius"/>
    </source>
</evidence>
<keyword evidence="5" id="KW-0472">Membrane</keyword>
<evidence type="ECO:0000256" key="1">
    <source>
        <dbReference type="ARBA" id="ARBA00022741"/>
    </source>
</evidence>
<evidence type="ECO:0000256" key="3">
    <source>
        <dbReference type="RuleBase" id="RU003322"/>
    </source>
</evidence>
<dbReference type="OrthoDB" id="10267990at2759"/>
<dbReference type="GO" id="GO:0140662">
    <property type="term" value="F:ATP-dependent protein folding chaperone"/>
    <property type="evidence" value="ECO:0007669"/>
    <property type="project" value="InterPro"/>
</dbReference>
<dbReference type="Pfam" id="PF00012">
    <property type="entry name" value="HSP70"/>
    <property type="match status" value="1"/>
</dbReference>
<proteinExistence type="inferred from homology"/>
<dbReference type="Proteomes" id="UP001165085">
    <property type="component" value="Unassembled WGS sequence"/>
</dbReference>
<keyword evidence="5" id="KW-0812">Transmembrane</keyword>
<evidence type="ECO:0000313" key="7">
    <source>
        <dbReference type="Proteomes" id="UP001165085"/>
    </source>
</evidence>
<dbReference type="AlphaFoldDB" id="A0A9W7ALW8"/>
<feature type="region of interest" description="Disordered" evidence="4">
    <location>
        <begin position="1"/>
        <end position="29"/>
    </location>
</feature>
<comment type="similarity">
    <text evidence="3">Belongs to the heat shock protein 70 family.</text>
</comment>
<keyword evidence="5" id="KW-1133">Transmembrane helix</keyword>
<dbReference type="GO" id="GO:0005524">
    <property type="term" value="F:ATP binding"/>
    <property type="evidence" value="ECO:0007669"/>
    <property type="project" value="UniProtKB-KW"/>
</dbReference>
<organism evidence="6 7">
    <name type="scientific">Triparma strigata</name>
    <dbReference type="NCBI Taxonomy" id="1606541"/>
    <lineage>
        <taxon>Eukaryota</taxon>
        <taxon>Sar</taxon>
        <taxon>Stramenopiles</taxon>
        <taxon>Ochrophyta</taxon>
        <taxon>Bolidophyceae</taxon>
        <taxon>Parmales</taxon>
        <taxon>Triparmaceae</taxon>
        <taxon>Triparma</taxon>
    </lineage>
</organism>